<keyword evidence="3" id="KW-1185">Reference proteome</keyword>
<dbReference type="RefSeq" id="XP_018070126.1">
    <property type="nucleotide sequence ID" value="XM_018209429.1"/>
</dbReference>
<dbReference type="STRING" id="149040.A0A194X6G4"/>
<proteinExistence type="predicted"/>
<accession>A0A194X6G4</accession>
<dbReference type="InParanoid" id="A0A194X6G4"/>
<dbReference type="KEGG" id="psco:LY89DRAFT_587406"/>
<feature type="region of interest" description="Disordered" evidence="1">
    <location>
        <begin position="1"/>
        <end position="20"/>
    </location>
</feature>
<reference evidence="2 3" key="1">
    <citation type="submission" date="2015-10" db="EMBL/GenBank/DDBJ databases">
        <title>Full genome of DAOMC 229536 Phialocephala scopiformis, a fungal endophyte of spruce producing the potent anti-insectan compound rugulosin.</title>
        <authorList>
            <consortium name="DOE Joint Genome Institute"/>
            <person name="Walker A.K."/>
            <person name="Frasz S.L."/>
            <person name="Seifert K.A."/>
            <person name="Miller J.D."/>
            <person name="Mondo S.J."/>
            <person name="Labutti K."/>
            <person name="Lipzen A."/>
            <person name="Dockter R."/>
            <person name="Kennedy M."/>
            <person name="Grigoriev I.V."/>
            <person name="Spatafora J.W."/>
        </authorList>
    </citation>
    <scope>NUCLEOTIDE SEQUENCE [LARGE SCALE GENOMIC DNA]</scope>
    <source>
        <strain evidence="2 3">CBS 120377</strain>
    </source>
</reference>
<dbReference type="GeneID" id="28819155"/>
<dbReference type="EMBL" id="KQ947417">
    <property type="protein sequence ID" value="KUJ15771.1"/>
    <property type="molecule type" value="Genomic_DNA"/>
</dbReference>
<dbReference type="OrthoDB" id="2687452at2759"/>
<organism evidence="2 3">
    <name type="scientific">Mollisia scopiformis</name>
    <name type="common">Conifer needle endophyte fungus</name>
    <name type="synonym">Phialocephala scopiformis</name>
    <dbReference type="NCBI Taxonomy" id="149040"/>
    <lineage>
        <taxon>Eukaryota</taxon>
        <taxon>Fungi</taxon>
        <taxon>Dikarya</taxon>
        <taxon>Ascomycota</taxon>
        <taxon>Pezizomycotina</taxon>
        <taxon>Leotiomycetes</taxon>
        <taxon>Helotiales</taxon>
        <taxon>Mollisiaceae</taxon>
        <taxon>Mollisia</taxon>
    </lineage>
</organism>
<sequence>MLQPSSFTEPAIDSRPTPTSLRWNPHSRLLELYKLIVGKEEKEPYFQLFEGCAVTNQTPARVYLDYPKAPKKGSYPCQYPWGCSGKQTVFTRPADLDRHYKNVHASPDQKDSFPCDYAPCGRHLDPFTRKDHYRDHLRDYHKEDLGCAKMPKKLGRKVGPAEQAAWLSERKVSRRWWRCARCLVRRQVQVDGWECPNCKSSCEQDRIDARLKKQQHQKAMVVDPTEPDDEVGYQTASSVTTTVPSTAADPSTYYECGTCREYSGWVYDGIGEWNECPDCTTRVAEASYPVDDYYQ</sequence>
<dbReference type="Gene3D" id="3.30.160.60">
    <property type="entry name" value="Classic Zinc Finger"/>
    <property type="match status" value="1"/>
</dbReference>
<name>A0A194X6G4_MOLSC</name>
<protein>
    <recommendedName>
        <fullName evidence="4">C2H2-type domain-containing protein</fullName>
    </recommendedName>
</protein>
<dbReference type="Proteomes" id="UP000070700">
    <property type="component" value="Unassembled WGS sequence"/>
</dbReference>
<evidence type="ECO:0000313" key="3">
    <source>
        <dbReference type="Proteomes" id="UP000070700"/>
    </source>
</evidence>
<evidence type="ECO:0000256" key="1">
    <source>
        <dbReference type="SAM" id="MobiDB-lite"/>
    </source>
</evidence>
<evidence type="ECO:0000313" key="2">
    <source>
        <dbReference type="EMBL" id="KUJ15771.1"/>
    </source>
</evidence>
<evidence type="ECO:0008006" key="4">
    <source>
        <dbReference type="Google" id="ProtNLM"/>
    </source>
</evidence>
<gene>
    <name evidence="2" type="ORF">LY89DRAFT_587406</name>
</gene>
<dbReference type="AlphaFoldDB" id="A0A194X6G4"/>